<dbReference type="InterPro" id="IPR049251">
    <property type="entry name" value="DUF6884"/>
</dbReference>
<protein>
    <recommendedName>
        <fullName evidence="1">DUF6884 domain-containing protein</fullName>
    </recommendedName>
</protein>
<evidence type="ECO:0000259" key="1">
    <source>
        <dbReference type="Pfam" id="PF21818"/>
    </source>
</evidence>
<organism evidence="2 3">
    <name type="scientific">Mycobacterium phage Tres</name>
    <dbReference type="NCBI Taxonomy" id="1701803"/>
    <lineage>
        <taxon>Viruses</taxon>
        <taxon>Duplodnaviria</taxon>
        <taxon>Heunggongvirae</taxon>
        <taxon>Uroviricota</taxon>
        <taxon>Caudoviricetes</taxon>
        <taxon>Bclasvirinae</taxon>
        <taxon>Rosebushvirus</taxon>
        <taxon>Rosebushvirus rosebush</taxon>
    </lineage>
</organism>
<dbReference type="Proteomes" id="UP000229550">
    <property type="component" value="Segment"/>
</dbReference>
<feature type="domain" description="DUF6884" evidence="1">
    <location>
        <begin position="10"/>
        <end position="114"/>
    </location>
</feature>
<dbReference type="Pfam" id="PF21818">
    <property type="entry name" value="DUF6884"/>
    <property type="match status" value="1"/>
</dbReference>
<accession>A0A0M4QVG3</accession>
<proteinExistence type="predicted"/>
<dbReference type="EMBL" id="KT365402">
    <property type="protein sequence ID" value="ALF01293.1"/>
    <property type="molecule type" value="Genomic_DNA"/>
</dbReference>
<reference evidence="3" key="1">
    <citation type="submission" date="2015-08" db="EMBL/GenBank/DDBJ databases">
        <authorList>
            <person name="Babu N.S."/>
            <person name="Beckwith C.J."/>
            <person name="Beseler K.G."/>
            <person name="Brison A."/>
            <person name="Carone J.V."/>
            <person name="Caskin T.P."/>
            <person name="Diamond M."/>
            <person name="Durham M.E."/>
            <person name="Foxe J.M."/>
            <person name="Go M."/>
            <person name="Henderson B.A."/>
            <person name="Jones I.B."/>
            <person name="McGettigan J.A."/>
            <person name="Micheletti S.J."/>
            <person name="Nasrallah M.E."/>
            <person name="Ortiz D."/>
            <person name="Piller C.R."/>
            <person name="Privatt S.R."/>
            <person name="Schneider S.L."/>
            <person name="Sharp S."/>
            <person name="Smith T.C."/>
            <person name="Stanton J.D."/>
            <person name="Ullery H.E."/>
            <person name="Wilson R.J."/>
            <person name="Serrano M.G."/>
            <person name="Buck G."/>
            <person name="Lee V."/>
            <person name="Wang Y."/>
            <person name="Carvalho R."/>
            <person name="Voegtly L."/>
            <person name="Shi R."/>
            <person name="Duckworth R."/>
            <person name="Johnson A."/>
            <person name="Loviza R."/>
            <person name="Walstead R."/>
            <person name="Shah Z."/>
            <person name="Kiflezghi M."/>
            <person name="Wade K."/>
            <person name="Ball S.L."/>
            <person name="Bradley K.W."/>
            <person name="Asai D.J."/>
            <person name="Bowman C.A."/>
            <person name="Russell D.A."/>
            <person name="Pope W.H."/>
            <person name="Jacobs-Sera D."/>
            <person name="Hendrix R.W."/>
            <person name="Hatfull G.F."/>
        </authorList>
    </citation>
    <scope>NUCLEOTIDE SEQUENCE [LARGE SCALE GENOMIC DNA]</scope>
</reference>
<name>A0A0M4QVG3_9CAUD</name>
<gene>
    <name evidence="2" type="ORF">SEA_TRES_8</name>
</gene>
<evidence type="ECO:0000313" key="2">
    <source>
        <dbReference type="EMBL" id="ALF01293.1"/>
    </source>
</evidence>
<sequence>MSNATATQLVIIPCASAKREGVHAAAELYTSANFANTLRNAQAIAADMDNAKVMILSAKYGLVDLDQELASYDTKMGDAHCITVEGLAAQLAEIAPEAIDMYLPGAYRRTLAAAVELLNDDEDNEWISMNDVYEAAPGIGYQRGVVGQLGREALAA</sequence>
<evidence type="ECO:0000313" key="3">
    <source>
        <dbReference type="Proteomes" id="UP000229550"/>
    </source>
</evidence>